<accession>A0AAD6IX54</accession>
<evidence type="ECO:0000313" key="2">
    <source>
        <dbReference type="EMBL" id="KAJ6259215.1"/>
    </source>
</evidence>
<reference evidence="2" key="1">
    <citation type="submission" date="2023-01" db="EMBL/GenBank/DDBJ databases">
        <title>The chitinases involved in constricting ring structure development in the nematode-trapping fungus Drechslerella dactyloides.</title>
        <authorList>
            <person name="Wang R."/>
            <person name="Zhang L."/>
            <person name="Tang P."/>
            <person name="Li S."/>
            <person name="Liang L."/>
        </authorList>
    </citation>
    <scope>NUCLEOTIDE SEQUENCE</scope>
    <source>
        <strain evidence="2">YMF1.00031</strain>
    </source>
</reference>
<comment type="caution">
    <text evidence="2">The sequence shown here is derived from an EMBL/GenBank/DDBJ whole genome shotgun (WGS) entry which is preliminary data.</text>
</comment>
<feature type="region of interest" description="Disordered" evidence="1">
    <location>
        <begin position="272"/>
        <end position="295"/>
    </location>
</feature>
<feature type="region of interest" description="Disordered" evidence="1">
    <location>
        <begin position="313"/>
        <end position="338"/>
    </location>
</feature>
<gene>
    <name evidence="2" type="ORF">Dda_6113</name>
</gene>
<feature type="region of interest" description="Disordered" evidence="1">
    <location>
        <begin position="72"/>
        <end position="108"/>
    </location>
</feature>
<dbReference type="EMBL" id="JAQGDS010000007">
    <property type="protein sequence ID" value="KAJ6259215.1"/>
    <property type="molecule type" value="Genomic_DNA"/>
</dbReference>
<sequence>MDSPNPDSYLLSRINTIQADLDSKTVAIAEIQRDVGRLCSALLGPATTIVRSDTFSDDSSHRERQAPYRLTYGNHSDREPEDPSSIGTTLTKVSITGAPPLPSIKSEVNPHRLIGSSIGIVGNGGENHAGEASKTLTVRNADRPHTPIYESYVDGEVVDDTHWQVEGLSINGTRTPAPSVGVGGPIASPPLQPTTQIMVNGVPRSIPSSLKGSAPVKKSALAPLRESLGPSEPVFYGRTIRATAPAKVPGWKGGPAPAQVSARVPPTIPEAPPGVAGAERQVSQPQLSRKPRGKGCANCGDVTHILKYCRKKTGKGPEGGENSEKMFHHRPNHPMNQPITRPCEKAPGYPIDRQIELIETILAQTRMKQLGIQPVAVPAFMY</sequence>
<keyword evidence="3" id="KW-1185">Reference proteome</keyword>
<evidence type="ECO:0000313" key="3">
    <source>
        <dbReference type="Proteomes" id="UP001221413"/>
    </source>
</evidence>
<feature type="compositionally biased region" description="Polar residues" evidence="1">
    <location>
        <begin position="85"/>
        <end position="94"/>
    </location>
</feature>
<proteinExistence type="predicted"/>
<protein>
    <submittedName>
        <fullName evidence="2">Uncharacterized protein</fullName>
    </submittedName>
</protein>
<organism evidence="2 3">
    <name type="scientific">Drechslerella dactyloides</name>
    <name type="common">Nematode-trapping fungus</name>
    <name type="synonym">Arthrobotrys dactyloides</name>
    <dbReference type="NCBI Taxonomy" id="74499"/>
    <lineage>
        <taxon>Eukaryota</taxon>
        <taxon>Fungi</taxon>
        <taxon>Dikarya</taxon>
        <taxon>Ascomycota</taxon>
        <taxon>Pezizomycotina</taxon>
        <taxon>Orbiliomycetes</taxon>
        <taxon>Orbiliales</taxon>
        <taxon>Orbiliaceae</taxon>
        <taxon>Drechslerella</taxon>
    </lineage>
</organism>
<dbReference type="AlphaFoldDB" id="A0AAD6IX54"/>
<name>A0AAD6IX54_DREDA</name>
<evidence type="ECO:0000256" key="1">
    <source>
        <dbReference type="SAM" id="MobiDB-lite"/>
    </source>
</evidence>
<dbReference type="Proteomes" id="UP001221413">
    <property type="component" value="Unassembled WGS sequence"/>
</dbReference>